<dbReference type="PANTHER" id="PTHR10695">
    <property type="entry name" value="DEPHOSPHO-COA KINASE-RELATED"/>
    <property type="match status" value="1"/>
</dbReference>
<name>A0A1B7TEV4_9ASCO</name>
<accession>A0A1B7TEV4</accession>
<dbReference type="HAMAP" id="MF_00376">
    <property type="entry name" value="Dephospho_CoA_kinase"/>
    <property type="match status" value="1"/>
</dbReference>
<keyword evidence="1" id="KW-0547">Nucleotide-binding</keyword>
<reference evidence="4" key="1">
    <citation type="journal article" date="2016" name="Proc. Natl. Acad. Sci. U.S.A.">
        <title>Comparative genomics of biotechnologically important yeasts.</title>
        <authorList>
            <person name="Riley R."/>
            <person name="Haridas S."/>
            <person name="Wolfe K.H."/>
            <person name="Lopes M.R."/>
            <person name="Hittinger C.T."/>
            <person name="Goeker M."/>
            <person name="Salamov A.A."/>
            <person name="Wisecaver J.H."/>
            <person name="Long T.M."/>
            <person name="Calvey C.H."/>
            <person name="Aerts A.L."/>
            <person name="Barry K.W."/>
            <person name="Choi C."/>
            <person name="Clum A."/>
            <person name="Coughlan A.Y."/>
            <person name="Deshpande S."/>
            <person name="Douglass A.P."/>
            <person name="Hanson S.J."/>
            <person name="Klenk H.-P."/>
            <person name="LaButti K.M."/>
            <person name="Lapidus A."/>
            <person name="Lindquist E.A."/>
            <person name="Lipzen A.M."/>
            <person name="Meier-Kolthoff J.P."/>
            <person name="Ohm R.A."/>
            <person name="Otillar R.P."/>
            <person name="Pangilinan J.L."/>
            <person name="Peng Y."/>
            <person name="Rokas A."/>
            <person name="Rosa C.A."/>
            <person name="Scheuner C."/>
            <person name="Sibirny A.A."/>
            <person name="Slot J.C."/>
            <person name="Stielow J.B."/>
            <person name="Sun H."/>
            <person name="Kurtzman C.P."/>
            <person name="Blackwell M."/>
            <person name="Grigoriev I.V."/>
            <person name="Jeffries T.W."/>
        </authorList>
    </citation>
    <scope>NUCLEOTIDE SEQUENCE [LARGE SCALE GENOMIC DNA]</scope>
    <source>
        <strain evidence="4">NRRL Y-1626</strain>
    </source>
</reference>
<dbReference type="CDD" id="cd02022">
    <property type="entry name" value="DPCK"/>
    <property type="match status" value="1"/>
</dbReference>
<dbReference type="Proteomes" id="UP000092321">
    <property type="component" value="Unassembled WGS sequence"/>
</dbReference>
<dbReference type="GO" id="GO:0015937">
    <property type="term" value="P:coenzyme A biosynthetic process"/>
    <property type="evidence" value="ECO:0007669"/>
    <property type="project" value="InterPro"/>
</dbReference>
<dbReference type="InterPro" id="IPR001977">
    <property type="entry name" value="Depp_CoAkinase"/>
</dbReference>
<gene>
    <name evidence="3" type="ORF">HANVADRAFT_52533</name>
</gene>
<dbReference type="InterPro" id="IPR027417">
    <property type="entry name" value="P-loop_NTPase"/>
</dbReference>
<dbReference type="Gene3D" id="3.40.50.300">
    <property type="entry name" value="P-loop containing nucleotide triphosphate hydrolases"/>
    <property type="match status" value="1"/>
</dbReference>
<dbReference type="NCBIfam" id="TIGR00152">
    <property type="entry name" value="dephospho-CoA kinase"/>
    <property type="match status" value="1"/>
</dbReference>
<organism evidence="3 4">
    <name type="scientific">Hanseniaspora valbyensis NRRL Y-1626</name>
    <dbReference type="NCBI Taxonomy" id="766949"/>
    <lineage>
        <taxon>Eukaryota</taxon>
        <taxon>Fungi</taxon>
        <taxon>Dikarya</taxon>
        <taxon>Ascomycota</taxon>
        <taxon>Saccharomycotina</taxon>
        <taxon>Saccharomycetes</taxon>
        <taxon>Saccharomycodales</taxon>
        <taxon>Saccharomycodaceae</taxon>
        <taxon>Hanseniaspora</taxon>
    </lineage>
</organism>
<dbReference type="OrthoDB" id="247245at2759"/>
<evidence type="ECO:0000313" key="4">
    <source>
        <dbReference type="Proteomes" id="UP000092321"/>
    </source>
</evidence>
<dbReference type="AlphaFoldDB" id="A0A1B7TEV4"/>
<dbReference type="PROSITE" id="PS51219">
    <property type="entry name" value="DPCK"/>
    <property type="match status" value="1"/>
</dbReference>
<dbReference type="GO" id="GO:0005524">
    <property type="term" value="F:ATP binding"/>
    <property type="evidence" value="ECO:0007669"/>
    <property type="project" value="UniProtKB-KW"/>
</dbReference>
<keyword evidence="4" id="KW-1185">Reference proteome</keyword>
<dbReference type="Pfam" id="PF01121">
    <property type="entry name" value="CoaE"/>
    <property type="match status" value="1"/>
</dbReference>
<dbReference type="PANTHER" id="PTHR10695:SF46">
    <property type="entry name" value="BIFUNCTIONAL COENZYME A SYNTHASE-RELATED"/>
    <property type="match status" value="1"/>
</dbReference>
<dbReference type="EMBL" id="LXPE01000010">
    <property type="protein sequence ID" value="OBA27240.1"/>
    <property type="molecule type" value="Genomic_DNA"/>
</dbReference>
<dbReference type="GO" id="GO:0004140">
    <property type="term" value="F:dephospho-CoA kinase activity"/>
    <property type="evidence" value="ECO:0007669"/>
    <property type="project" value="InterPro"/>
</dbReference>
<comment type="caution">
    <text evidence="3">The sequence shown here is derived from an EMBL/GenBank/DDBJ whole genome shotgun (WGS) entry which is preliminary data.</text>
</comment>
<proteinExistence type="inferred from homology"/>
<keyword evidence="2" id="KW-0067">ATP-binding</keyword>
<evidence type="ECO:0000256" key="2">
    <source>
        <dbReference type="ARBA" id="ARBA00022840"/>
    </source>
</evidence>
<evidence type="ECO:0000313" key="3">
    <source>
        <dbReference type="EMBL" id="OBA27240.1"/>
    </source>
</evidence>
<dbReference type="SUPFAM" id="SSF52540">
    <property type="entry name" value="P-loop containing nucleoside triphosphate hydrolases"/>
    <property type="match status" value="1"/>
</dbReference>
<sequence>MIIVGLTGGISTGKSTVSSYIQEQNSTKYSNSVIIVDADKISKQIVEFGKPAYNDIINYFSSKVEAPFEIVDEETNIKQFDRAKLGKFVFAPGNEEHLKKLNQFTHPRVRNEIMLQISKAHLKGYKICLLDVPLLFENMFLRKICYKTVSTILTDKNVQLARLVKRNPNIPEEQLLERINAQKLTNADRERMADYLIYNDCDDVNDLYKQVDYLMEHELLPMSDHYHLVEWVFPLLGVLSGFNIIIKNYLKNDADKDLNDTIRLNDFVDVKK</sequence>
<protein>
    <submittedName>
        <fullName evidence="3">CoaE-domain-containing protein</fullName>
    </submittedName>
</protein>
<evidence type="ECO:0000256" key="1">
    <source>
        <dbReference type="ARBA" id="ARBA00022741"/>
    </source>
</evidence>